<sequence length="378" mass="41743">MHPREDNILLVTRNEGDGAQLTQRAFVIQHPNESRLDTYDLLGLDKTQGADVPAVVWKLMQHDLRAYSVVILDRDFPSGTADGLLARLSPDTTCIVATSNTDMKSSLDALSQKASGSSPSFDTKNSLNELMALVNPAGDARQRVLLSERLASIGLAVASVAHESRNALQRIQTHLDLLRVNEGTPEQRLKDLRSIEEANHCLWNLFQELQEFSAPMHLAREPASLGKVIQDGWASLQGREGWTDAELTLDVSDGECWIDPVRMEQVFRNLMENALDACHDKTLLHIATTDAHWKGRRAQKITVRDNGPGVANDGIQQAFEPFYTTKSKGTGLGLSICRRIVEAHDGWIEIEPPATGGTSFLIVLPIDAPDKDSRDRSK</sequence>
<dbReference type="RefSeq" id="WP_145343587.1">
    <property type="nucleotide sequence ID" value="NZ_CP036261.1"/>
</dbReference>
<keyword evidence="6 10" id="KW-0418">Kinase</keyword>
<dbReference type="InterPro" id="IPR036097">
    <property type="entry name" value="HisK_dim/P_sf"/>
</dbReference>
<keyword evidence="5" id="KW-0547">Nucleotide-binding</keyword>
<dbReference type="Proteomes" id="UP000319557">
    <property type="component" value="Chromosome"/>
</dbReference>
<name>A0A517LXF7_9BACT</name>
<dbReference type="GO" id="GO:0000155">
    <property type="term" value="F:phosphorelay sensor kinase activity"/>
    <property type="evidence" value="ECO:0007669"/>
    <property type="project" value="InterPro"/>
</dbReference>
<organism evidence="10 11">
    <name type="scientific">Rosistilla ulvae</name>
    <dbReference type="NCBI Taxonomy" id="1930277"/>
    <lineage>
        <taxon>Bacteria</taxon>
        <taxon>Pseudomonadati</taxon>
        <taxon>Planctomycetota</taxon>
        <taxon>Planctomycetia</taxon>
        <taxon>Pirellulales</taxon>
        <taxon>Pirellulaceae</taxon>
        <taxon>Rosistilla</taxon>
    </lineage>
</organism>
<evidence type="ECO:0000256" key="1">
    <source>
        <dbReference type="ARBA" id="ARBA00000085"/>
    </source>
</evidence>
<proteinExistence type="predicted"/>
<keyword evidence="8" id="KW-0902">Two-component regulatory system</keyword>
<dbReference type="Gene3D" id="1.10.287.130">
    <property type="match status" value="1"/>
</dbReference>
<evidence type="ECO:0000256" key="7">
    <source>
        <dbReference type="ARBA" id="ARBA00022840"/>
    </source>
</evidence>
<dbReference type="InterPro" id="IPR005467">
    <property type="entry name" value="His_kinase_dom"/>
</dbReference>
<evidence type="ECO:0000313" key="11">
    <source>
        <dbReference type="Proteomes" id="UP000319557"/>
    </source>
</evidence>
<evidence type="ECO:0000256" key="5">
    <source>
        <dbReference type="ARBA" id="ARBA00022741"/>
    </source>
</evidence>
<keyword evidence="11" id="KW-1185">Reference proteome</keyword>
<dbReference type="SUPFAM" id="SSF47384">
    <property type="entry name" value="Homodimeric domain of signal transducing histidine kinase"/>
    <property type="match status" value="1"/>
</dbReference>
<evidence type="ECO:0000313" key="10">
    <source>
        <dbReference type="EMBL" id="QDS87305.1"/>
    </source>
</evidence>
<dbReference type="AlphaFoldDB" id="A0A517LXF7"/>
<dbReference type="PROSITE" id="PS50109">
    <property type="entry name" value="HIS_KIN"/>
    <property type="match status" value="1"/>
</dbReference>
<evidence type="ECO:0000256" key="8">
    <source>
        <dbReference type="ARBA" id="ARBA00023012"/>
    </source>
</evidence>
<dbReference type="InterPro" id="IPR003594">
    <property type="entry name" value="HATPase_dom"/>
</dbReference>
<evidence type="ECO:0000256" key="4">
    <source>
        <dbReference type="ARBA" id="ARBA00022679"/>
    </source>
</evidence>
<keyword evidence="4 10" id="KW-0808">Transferase</keyword>
<dbReference type="PANTHER" id="PTHR43065:SF10">
    <property type="entry name" value="PEROXIDE STRESS-ACTIVATED HISTIDINE KINASE MAK3"/>
    <property type="match status" value="1"/>
</dbReference>
<reference evidence="10 11" key="1">
    <citation type="submission" date="2019-02" db="EMBL/GenBank/DDBJ databases">
        <title>Deep-cultivation of Planctomycetes and their phenomic and genomic characterization uncovers novel biology.</title>
        <authorList>
            <person name="Wiegand S."/>
            <person name="Jogler M."/>
            <person name="Boedeker C."/>
            <person name="Pinto D."/>
            <person name="Vollmers J."/>
            <person name="Rivas-Marin E."/>
            <person name="Kohn T."/>
            <person name="Peeters S.H."/>
            <person name="Heuer A."/>
            <person name="Rast P."/>
            <person name="Oberbeckmann S."/>
            <person name="Bunk B."/>
            <person name="Jeske O."/>
            <person name="Meyerdierks A."/>
            <person name="Storesund J.E."/>
            <person name="Kallscheuer N."/>
            <person name="Luecker S."/>
            <person name="Lage O.M."/>
            <person name="Pohl T."/>
            <person name="Merkel B.J."/>
            <person name="Hornburger P."/>
            <person name="Mueller R.-W."/>
            <person name="Bruemmer F."/>
            <person name="Labrenz M."/>
            <person name="Spormann A.M."/>
            <person name="Op den Camp H."/>
            <person name="Overmann J."/>
            <person name="Amann R."/>
            <person name="Jetten M.S.M."/>
            <person name="Mascher T."/>
            <person name="Medema M.H."/>
            <person name="Devos D.P."/>
            <person name="Kaster A.-K."/>
            <person name="Ovreas L."/>
            <person name="Rohde M."/>
            <person name="Galperin M.Y."/>
            <person name="Jogler C."/>
        </authorList>
    </citation>
    <scope>NUCLEOTIDE SEQUENCE [LARGE SCALE GENOMIC DNA]</scope>
    <source>
        <strain evidence="10 11">EC9</strain>
    </source>
</reference>
<dbReference type="Pfam" id="PF02518">
    <property type="entry name" value="HATPase_c"/>
    <property type="match status" value="1"/>
</dbReference>
<dbReference type="OrthoDB" id="236031at2"/>
<accession>A0A517LXF7</accession>
<dbReference type="InterPro" id="IPR036890">
    <property type="entry name" value="HATPase_C_sf"/>
</dbReference>
<evidence type="ECO:0000256" key="3">
    <source>
        <dbReference type="ARBA" id="ARBA00022553"/>
    </source>
</evidence>
<evidence type="ECO:0000259" key="9">
    <source>
        <dbReference type="PROSITE" id="PS50109"/>
    </source>
</evidence>
<evidence type="ECO:0000256" key="2">
    <source>
        <dbReference type="ARBA" id="ARBA00012438"/>
    </source>
</evidence>
<dbReference type="GO" id="GO:0005524">
    <property type="term" value="F:ATP binding"/>
    <property type="evidence" value="ECO:0007669"/>
    <property type="project" value="UniProtKB-KW"/>
</dbReference>
<feature type="domain" description="Histidine kinase" evidence="9">
    <location>
        <begin position="159"/>
        <end position="368"/>
    </location>
</feature>
<dbReference type="SUPFAM" id="SSF55874">
    <property type="entry name" value="ATPase domain of HSP90 chaperone/DNA topoisomerase II/histidine kinase"/>
    <property type="match status" value="1"/>
</dbReference>
<keyword evidence="7" id="KW-0067">ATP-binding</keyword>
<dbReference type="PANTHER" id="PTHR43065">
    <property type="entry name" value="SENSOR HISTIDINE KINASE"/>
    <property type="match status" value="1"/>
</dbReference>
<evidence type="ECO:0000256" key="6">
    <source>
        <dbReference type="ARBA" id="ARBA00022777"/>
    </source>
</evidence>
<comment type="catalytic activity">
    <reaction evidence="1">
        <text>ATP + protein L-histidine = ADP + protein N-phospho-L-histidine.</text>
        <dbReference type="EC" id="2.7.13.3"/>
    </reaction>
</comment>
<dbReference type="KEGG" id="ruv:EC9_14830"/>
<gene>
    <name evidence="10" type="primary">gchK</name>
    <name evidence="10" type="ORF">EC9_14830</name>
</gene>
<dbReference type="PRINTS" id="PR00344">
    <property type="entry name" value="BCTRLSENSOR"/>
</dbReference>
<dbReference type="Gene3D" id="3.30.565.10">
    <property type="entry name" value="Histidine kinase-like ATPase, C-terminal domain"/>
    <property type="match status" value="1"/>
</dbReference>
<protein>
    <recommendedName>
        <fullName evidence="2">histidine kinase</fullName>
        <ecNumber evidence="2">2.7.13.3</ecNumber>
    </recommendedName>
</protein>
<dbReference type="InterPro" id="IPR004358">
    <property type="entry name" value="Sig_transdc_His_kin-like_C"/>
</dbReference>
<dbReference type="EMBL" id="CP036261">
    <property type="protein sequence ID" value="QDS87305.1"/>
    <property type="molecule type" value="Genomic_DNA"/>
</dbReference>
<dbReference type="SMART" id="SM00387">
    <property type="entry name" value="HATPase_c"/>
    <property type="match status" value="1"/>
</dbReference>
<keyword evidence="3" id="KW-0597">Phosphoprotein</keyword>
<dbReference type="EC" id="2.7.13.3" evidence="2"/>